<evidence type="ECO:0000313" key="13">
    <source>
        <dbReference type="Proteomes" id="UP000053611"/>
    </source>
</evidence>
<evidence type="ECO:0000256" key="9">
    <source>
        <dbReference type="ARBA" id="ARBA00023157"/>
    </source>
</evidence>
<comment type="similarity">
    <text evidence="11">Belongs to the polysaccharide monooxygenase AA14 family.</text>
</comment>
<sequence>MWHPAMYGFEPEDLQYSRASQPIAPGSSFNTWWFRGDINKPPAEGQFLELPAGGVFTGQISNNKVFTDWGKKPKPDIGKMASSAEGVGLLHTRDMPGIPPEQTKEVMGCGLGIAYESDVHKIQPEDFAIISTNRYCPWYRDVDFAIPKDLPACPPGGCHCMWGWIHNERGGGQEMYFTGYRCNVTGATGVIPIPKPAIARKCPYDKNNCTIGAKQPHYWLMGERNNNHQGYSDAPFYNEAYGFAHGAQNDLW</sequence>
<dbReference type="GO" id="GO:0046872">
    <property type="term" value="F:metal ion binding"/>
    <property type="evidence" value="ECO:0007669"/>
    <property type="project" value="UniProtKB-KW"/>
</dbReference>
<keyword evidence="4" id="KW-0479">Metal-binding</keyword>
<dbReference type="GO" id="GO:0005576">
    <property type="term" value="C:extracellular region"/>
    <property type="evidence" value="ECO:0007669"/>
    <property type="project" value="UniProtKB-SubCell"/>
</dbReference>
<protein>
    <submittedName>
        <fullName evidence="12">Uncharacterized protein</fullName>
    </submittedName>
</protein>
<dbReference type="OrthoDB" id="2019572at2759"/>
<evidence type="ECO:0000256" key="7">
    <source>
        <dbReference type="ARBA" id="ARBA00023008"/>
    </source>
</evidence>
<reference evidence="12 13" key="1">
    <citation type="submission" date="2015-03" db="EMBL/GenBank/DDBJ databases">
        <title>Genomics and transcriptomics of the oil-accumulating basidiomycete yeast T. oleaginosus allow insights into substrate utilization and the diverse evolutionary trajectories of mating systems in fungi.</title>
        <authorList>
            <consortium name="DOE Joint Genome Institute"/>
            <person name="Kourist R."/>
            <person name="Kracht O."/>
            <person name="Bracharz F."/>
            <person name="Lipzen A."/>
            <person name="Nolan M."/>
            <person name="Ohm R."/>
            <person name="Grigoriev I."/>
            <person name="Sun S."/>
            <person name="Heitman J."/>
            <person name="Bruck T."/>
            <person name="Nowrousian M."/>
        </authorList>
    </citation>
    <scope>NUCLEOTIDE SEQUENCE [LARGE SCALE GENOMIC DNA]</scope>
    <source>
        <strain evidence="12 13">IBC0246</strain>
    </source>
</reference>
<keyword evidence="5" id="KW-0732">Signal</keyword>
<dbReference type="InterPro" id="IPR054497">
    <property type="entry name" value="LPMO_AA14"/>
</dbReference>
<keyword evidence="6" id="KW-0560">Oxidoreductase</keyword>
<keyword evidence="7" id="KW-0186">Copper</keyword>
<gene>
    <name evidence="12" type="ORF">CC85DRAFT_228749</name>
</gene>
<evidence type="ECO:0000256" key="5">
    <source>
        <dbReference type="ARBA" id="ARBA00022729"/>
    </source>
</evidence>
<dbReference type="Pfam" id="PF22810">
    <property type="entry name" value="LPMO_AA14"/>
    <property type="match status" value="1"/>
</dbReference>
<evidence type="ECO:0000256" key="11">
    <source>
        <dbReference type="ARBA" id="ARBA00046340"/>
    </source>
</evidence>
<evidence type="ECO:0000256" key="8">
    <source>
        <dbReference type="ARBA" id="ARBA00023033"/>
    </source>
</evidence>
<accession>A0A0J0XPK0</accession>
<dbReference type="Gene3D" id="2.70.50.70">
    <property type="match status" value="1"/>
</dbReference>
<evidence type="ECO:0000256" key="6">
    <source>
        <dbReference type="ARBA" id="ARBA00023002"/>
    </source>
</evidence>
<proteinExistence type="inferred from homology"/>
<organism evidence="12 13">
    <name type="scientific">Cutaneotrichosporon oleaginosum</name>
    <dbReference type="NCBI Taxonomy" id="879819"/>
    <lineage>
        <taxon>Eukaryota</taxon>
        <taxon>Fungi</taxon>
        <taxon>Dikarya</taxon>
        <taxon>Basidiomycota</taxon>
        <taxon>Agaricomycotina</taxon>
        <taxon>Tremellomycetes</taxon>
        <taxon>Trichosporonales</taxon>
        <taxon>Trichosporonaceae</taxon>
        <taxon>Cutaneotrichosporon</taxon>
    </lineage>
</organism>
<keyword evidence="9" id="KW-1015">Disulfide bond</keyword>
<dbReference type="STRING" id="879819.A0A0J0XPK0"/>
<keyword evidence="10" id="KW-0325">Glycoprotein</keyword>
<name>A0A0J0XPK0_9TREE</name>
<dbReference type="EMBL" id="KQ087199">
    <property type="protein sequence ID" value="KLT43002.1"/>
    <property type="molecule type" value="Genomic_DNA"/>
</dbReference>
<dbReference type="Proteomes" id="UP000053611">
    <property type="component" value="Unassembled WGS sequence"/>
</dbReference>
<evidence type="ECO:0000256" key="1">
    <source>
        <dbReference type="ARBA" id="ARBA00001973"/>
    </source>
</evidence>
<evidence type="ECO:0000256" key="4">
    <source>
        <dbReference type="ARBA" id="ARBA00022723"/>
    </source>
</evidence>
<comment type="subcellular location">
    <subcellularLocation>
        <location evidence="2">Secreted</location>
    </subcellularLocation>
</comment>
<comment type="cofactor">
    <cofactor evidence="1">
        <name>Cu(2+)</name>
        <dbReference type="ChEBI" id="CHEBI:29036"/>
    </cofactor>
</comment>
<feature type="non-terminal residue" evidence="12">
    <location>
        <position position="252"/>
    </location>
</feature>
<keyword evidence="13" id="KW-1185">Reference proteome</keyword>
<keyword evidence="8" id="KW-0503">Monooxygenase</keyword>
<evidence type="ECO:0000256" key="3">
    <source>
        <dbReference type="ARBA" id="ARBA00022525"/>
    </source>
</evidence>
<dbReference type="GO" id="GO:0004497">
    <property type="term" value="F:monooxygenase activity"/>
    <property type="evidence" value="ECO:0007669"/>
    <property type="project" value="UniProtKB-KW"/>
</dbReference>
<evidence type="ECO:0000256" key="2">
    <source>
        <dbReference type="ARBA" id="ARBA00004613"/>
    </source>
</evidence>
<dbReference type="AlphaFoldDB" id="A0A0J0XPK0"/>
<keyword evidence="3" id="KW-0964">Secreted</keyword>
<evidence type="ECO:0000313" key="12">
    <source>
        <dbReference type="EMBL" id="KLT43002.1"/>
    </source>
</evidence>
<evidence type="ECO:0000256" key="10">
    <source>
        <dbReference type="ARBA" id="ARBA00023180"/>
    </source>
</evidence>